<organism evidence="3 4">
    <name type="scientific">Ligilactobacillus salivarius NIAS840</name>
    <dbReference type="NCBI Taxonomy" id="1029822"/>
    <lineage>
        <taxon>Bacteria</taxon>
        <taxon>Bacillati</taxon>
        <taxon>Bacillota</taxon>
        <taxon>Bacilli</taxon>
        <taxon>Lactobacillales</taxon>
        <taxon>Lactobacillaceae</taxon>
        <taxon>Ligilactobacillus</taxon>
    </lineage>
</organism>
<feature type="transmembrane region" description="Helical" evidence="1">
    <location>
        <begin position="383"/>
        <end position="404"/>
    </location>
</feature>
<reference evidence="3 4" key="1">
    <citation type="journal article" date="2011" name="J. Bacteriol.">
        <title>Genome Sequence of Lactobacillus salivarius NIAS840, Isolated from Chicken Intestine.</title>
        <authorList>
            <person name="Ham J.S."/>
            <person name="Kim H.W."/>
            <person name="Seol K.H."/>
            <person name="Jang A."/>
            <person name="Jeong S.G."/>
            <person name="Oh M.H."/>
            <person name="Kim D.H."/>
            <person name="Kang D.K."/>
            <person name="Kim G.B."/>
            <person name="Cha C.J."/>
        </authorList>
    </citation>
    <scope>NUCLEOTIDE SEQUENCE [LARGE SCALE GENOMIC DNA]</scope>
    <source>
        <strain evidence="3 4">NIAS840</strain>
    </source>
</reference>
<evidence type="ECO:0000313" key="3">
    <source>
        <dbReference type="EMBL" id="EGL98817.1"/>
    </source>
</evidence>
<name>F5VD99_9LACO</name>
<feature type="transmembrane region" description="Helical" evidence="1">
    <location>
        <begin position="288"/>
        <end position="307"/>
    </location>
</feature>
<feature type="transmembrane region" description="Helical" evidence="1">
    <location>
        <begin position="314"/>
        <end position="333"/>
    </location>
</feature>
<protein>
    <recommendedName>
        <fullName evidence="2">Membrane protein 6-pyruvoyl-tetrahydropterin synthase-related domain-containing protein</fullName>
    </recommendedName>
</protein>
<feature type="transmembrane region" description="Helical" evidence="1">
    <location>
        <begin position="529"/>
        <end position="547"/>
    </location>
</feature>
<feature type="transmembrane region" description="Helical" evidence="1">
    <location>
        <begin position="353"/>
        <end position="371"/>
    </location>
</feature>
<dbReference type="RefSeq" id="WP_003705454.1">
    <property type="nucleotide sequence ID" value="NZ_AFMN01000001.1"/>
</dbReference>
<keyword evidence="1" id="KW-0472">Membrane</keyword>
<feature type="transmembrane region" description="Helical" evidence="1">
    <location>
        <begin position="189"/>
        <end position="220"/>
    </location>
</feature>
<sequence>MIRDKHYLKQMIINIGVFLSFCVLSYLYIRPLLITGNIYMGDDAWYHINRIIEVKRNIEVGNFLPYIYSYTFGQVAFPLGIFYPEITLIPIALISTLFKNQITGIYMGIALYTLLTLCIMYFVVRKLNKSRLAAYVASVLYAFSIYRTIDAYSRFALGEYIAMTFLPLCFYGFYAILKGNSKDGVYLVAGFSLILMTHVLSAVIVFITMMLIWIISLIFIDEKVKKTFNLLIVGVIAVISSMAFIGPFLEQELTQKYAKPSPWILAETARSFNSLFLSALDNSINRTGFTYSMGIFSIIIILLGLIYLKKISELAKLCLVIGICFFLFSTKLFPWEWLQNTPISVIQFPSRLLIIPTLMFSFVGAELIDLFKSIYFTRERSKLVFIISVITAIFAFWSSSVYQFKLENSGLVVFNNSSDVIKSNQYIDQYTPKKAKKYLDDIEKHIAVIDGKHIRLTEIKSTPGEVTYSSKMFKRNIIVDVPVSFYRNYVIYQGNKKLKVTKSKRNTLETKLVNNGKITIKYQRSIVDLISYTVSLIMWIGIIIYIIKNSWK</sequence>
<dbReference type="EMBL" id="AFMN01000001">
    <property type="protein sequence ID" value="EGL98817.1"/>
    <property type="molecule type" value="Genomic_DNA"/>
</dbReference>
<dbReference type="Proteomes" id="UP000006227">
    <property type="component" value="Unassembled WGS sequence"/>
</dbReference>
<accession>F5VD99</accession>
<proteinExistence type="predicted"/>
<keyword evidence="1" id="KW-0812">Transmembrane</keyword>
<evidence type="ECO:0000256" key="1">
    <source>
        <dbReference type="SAM" id="Phobius"/>
    </source>
</evidence>
<keyword evidence="1" id="KW-1133">Transmembrane helix</keyword>
<dbReference type="PATRIC" id="fig|1029822.3.peg.523"/>
<evidence type="ECO:0000259" key="2">
    <source>
        <dbReference type="Pfam" id="PF10131"/>
    </source>
</evidence>
<feature type="transmembrane region" description="Helical" evidence="1">
    <location>
        <begin position="105"/>
        <end position="124"/>
    </location>
</feature>
<feature type="transmembrane region" description="Helical" evidence="1">
    <location>
        <begin position="227"/>
        <end position="249"/>
    </location>
</feature>
<gene>
    <name evidence="3" type="ORF">NIAS840_00523</name>
</gene>
<dbReference type="Pfam" id="PF10131">
    <property type="entry name" value="PTPS_related"/>
    <property type="match status" value="1"/>
</dbReference>
<feature type="transmembrane region" description="Helical" evidence="1">
    <location>
        <begin position="12"/>
        <end position="29"/>
    </location>
</feature>
<feature type="domain" description="Membrane protein 6-pyruvoyl-tetrahydropterin synthase-related" evidence="2">
    <location>
        <begin position="91"/>
        <end position="394"/>
    </location>
</feature>
<comment type="caution">
    <text evidence="3">The sequence shown here is derived from an EMBL/GenBank/DDBJ whole genome shotgun (WGS) entry which is preliminary data.</text>
</comment>
<feature type="transmembrane region" description="Helical" evidence="1">
    <location>
        <begin position="156"/>
        <end position="177"/>
    </location>
</feature>
<evidence type="ECO:0000313" key="4">
    <source>
        <dbReference type="Proteomes" id="UP000006227"/>
    </source>
</evidence>
<dbReference type="InterPro" id="IPR018776">
    <property type="entry name" value="Membrane_prot_PTPS-rel_domain"/>
</dbReference>
<dbReference type="AlphaFoldDB" id="F5VD99"/>